<dbReference type="EMBL" id="JAPFFF010000021">
    <property type="protein sequence ID" value="KAK8854119.1"/>
    <property type="molecule type" value="Genomic_DNA"/>
</dbReference>
<comment type="subcellular location">
    <subcellularLocation>
        <location evidence="1">Membrane</location>
        <topology evidence="1">Multi-pass membrane protein</topology>
    </subcellularLocation>
</comment>
<evidence type="ECO:0000256" key="3">
    <source>
        <dbReference type="ARBA" id="ARBA00022989"/>
    </source>
</evidence>
<evidence type="ECO:0000256" key="5">
    <source>
        <dbReference type="SAM" id="MobiDB-lite"/>
    </source>
</evidence>
<evidence type="ECO:0000256" key="2">
    <source>
        <dbReference type="ARBA" id="ARBA00022692"/>
    </source>
</evidence>
<sequence>MSNPFDDTVADEYTNPFANNNYANDMPAPAPSQSTNSYESTNSNNSSQATQPQASQPKKFNSPFSMGSKNRDTYNDPVTNIQITSDLLDRREAELARRERMIESREQQIRDGTFTPPSTNKNFPPLLRWYSYHPDEELPESARTQAKILFYIYLAIGIVYLVNWIGCLFCLNRSAAQATSSPATKIVLSTIFLFAFYPLSYEVSYFVYYKALAQGKALRFVCFLATYAIWGLFLAFNAIGMNESGSVGWIQTIDMFAAEGGGAKIVAVIGIIFSIAASGLFAFMVFIFIKLIKYYKDEGLEKRTYAEAGQYAAQKANENRDAILDAARENPDAARQIAGAATGAYTKFD</sequence>
<evidence type="ECO:0000313" key="7">
    <source>
        <dbReference type="EMBL" id="KAK8854119.1"/>
    </source>
</evidence>
<keyword evidence="8" id="KW-1185">Reference proteome</keyword>
<feature type="transmembrane region" description="Helical" evidence="6">
    <location>
        <begin position="148"/>
        <end position="166"/>
    </location>
</feature>
<gene>
    <name evidence="7" type="ORF">M9Y10_016669</name>
</gene>
<evidence type="ECO:0008006" key="9">
    <source>
        <dbReference type="Google" id="ProtNLM"/>
    </source>
</evidence>
<comment type="caution">
    <text evidence="7">The sequence shown here is derived from an EMBL/GenBank/DDBJ whole genome shotgun (WGS) entry which is preliminary data.</text>
</comment>
<name>A0ABR2HWW5_9EUKA</name>
<feature type="region of interest" description="Disordered" evidence="5">
    <location>
        <begin position="1"/>
        <end position="80"/>
    </location>
</feature>
<keyword evidence="3 6" id="KW-1133">Transmembrane helix</keyword>
<dbReference type="Proteomes" id="UP001470230">
    <property type="component" value="Unassembled WGS sequence"/>
</dbReference>
<dbReference type="Pfam" id="PF04144">
    <property type="entry name" value="SCAMP"/>
    <property type="match status" value="1"/>
</dbReference>
<dbReference type="PANTHER" id="PTHR10687">
    <property type="entry name" value="SECRETORY CARRIER-ASSOCIATED MEMBRANE PROTEIN SCAMP"/>
    <property type="match status" value="1"/>
</dbReference>
<reference evidence="7 8" key="1">
    <citation type="submission" date="2024-04" db="EMBL/GenBank/DDBJ databases">
        <title>Tritrichomonas musculus Genome.</title>
        <authorList>
            <person name="Alves-Ferreira E."/>
            <person name="Grigg M."/>
            <person name="Lorenzi H."/>
            <person name="Galac M."/>
        </authorList>
    </citation>
    <scope>NUCLEOTIDE SEQUENCE [LARGE SCALE GENOMIC DNA]</scope>
    <source>
        <strain evidence="7 8">EAF2021</strain>
    </source>
</reference>
<evidence type="ECO:0000313" key="8">
    <source>
        <dbReference type="Proteomes" id="UP001470230"/>
    </source>
</evidence>
<keyword evidence="4 6" id="KW-0472">Membrane</keyword>
<accession>A0ABR2HWW5</accession>
<evidence type="ECO:0000256" key="4">
    <source>
        <dbReference type="ARBA" id="ARBA00023136"/>
    </source>
</evidence>
<keyword evidence="2 6" id="KW-0812">Transmembrane</keyword>
<dbReference type="InterPro" id="IPR007273">
    <property type="entry name" value="SCAMP"/>
</dbReference>
<feature type="compositionally biased region" description="Polar residues" evidence="5">
    <location>
        <begin position="58"/>
        <end position="68"/>
    </location>
</feature>
<feature type="transmembrane region" description="Helical" evidence="6">
    <location>
        <begin position="186"/>
        <end position="208"/>
    </location>
</feature>
<feature type="compositionally biased region" description="Low complexity" evidence="5">
    <location>
        <begin position="32"/>
        <end position="57"/>
    </location>
</feature>
<evidence type="ECO:0000256" key="1">
    <source>
        <dbReference type="ARBA" id="ARBA00004141"/>
    </source>
</evidence>
<feature type="transmembrane region" description="Helical" evidence="6">
    <location>
        <begin position="265"/>
        <end position="289"/>
    </location>
</feature>
<dbReference type="PANTHER" id="PTHR10687:SF2">
    <property type="entry name" value="SECRETORY CARRIER-ASSOCIATED MEMBRANE PROTEIN"/>
    <property type="match status" value="1"/>
</dbReference>
<feature type="transmembrane region" description="Helical" evidence="6">
    <location>
        <begin position="220"/>
        <end position="239"/>
    </location>
</feature>
<evidence type="ECO:0000256" key="6">
    <source>
        <dbReference type="SAM" id="Phobius"/>
    </source>
</evidence>
<protein>
    <recommendedName>
        <fullName evidence="9">Secretory carrier membrane protein</fullName>
    </recommendedName>
</protein>
<organism evidence="7 8">
    <name type="scientific">Tritrichomonas musculus</name>
    <dbReference type="NCBI Taxonomy" id="1915356"/>
    <lineage>
        <taxon>Eukaryota</taxon>
        <taxon>Metamonada</taxon>
        <taxon>Parabasalia</taxon>
        <taxon>Tritrichomonadida</taxon>
        <taxon>Tritrichomonadidae</taxon>
        <taxon>Tritrichomonas</taxon>
    </lineage>
</organism>
<proteinExistence type="predicted"/>